<keyword evidence="2" id="KW-1185">Reference proteome</keyword>
<sequence length="71" mass="7739">MPFERVAEEMRDIYANAIARAVHDGDSPPDDIVASWAFYDAALREGRTAVVLRDRATVSESADGDGTAVDR</sequence>
<comment type="caution">
    <text evidence="1">The sequence shown here is derived from an EMBL/GenBank/DDBJ whole genome shotgun (WGS) entry which is preliminary data.</text>
</comment>
<organism evidence="1 2">
    <name type="scientific">Leifsonia naganoensis</name>
    <dbReference type="NCBI Taxonomy" id="150025"/>
    <lineage>
        <taxon>Bacteria</taxon>
        <taxon>Bacillati</taxon>
        <taxon>Actinomycetota</taxon>
        <taxon>Actinomycetes</taxon>
        <taxon>Micrococcales</taxon>
        <taxon>Microbacteriaceae</taxon>
        <taxon>Leifsonia</taxon>
    </lineage>
</organism>
<proteinExistence type="predicted"/>
<protein>
    <submittedName>
        <fullName evidence="1">Uncharacterized protein</fullName>
    </submittedName>
</protein>
<evidence type="ECO:0000313" key="1">
    <source>
        <dbReference type="EMBL" id="NYK10052.1"/>
    </source>
</evidence>
<dbReference type="AlphaFoldDB" id="A0A853DLE1"/>
<evidence type="ECO:0000313" key="2">
    <source>
        <dbReference type="Proteomes" id="UP000521075"/>
    </source>
</evidence>
<name>A0A853DLE1_9MICO</name>
<dbReference type="Proteomes" id="UP000521075">
    <property type="component" value="Unassembled WGS sequence"/>
</dbReference>
<dbReference type="EMBL" id="JACCHJ010000001">
    <property type="protein sequence ID" value="NYK10052.1"/>
    <property type="molecule type" value="Genomic_DNA"/>
</dbReference>
<accession>A0A853DLE1</accession>
<reference evidence="1 2" key="1">
    <citation type="submission" date="2020-07" db="EMBL/GenBank/DDBJ databases">
        <title>Sequencing the genomes of 1000 actinobacteria strains.</title>
        <authorList>
            <person name="Klenk H.-P."/>
        </authorList>
    </citation>
    <scope>NUCLEOTIDE SEQUENCE [LARGE SCALE GENOMIC DNA]</scope>
    <source>
        <strain evidence="1 2">DSM 15166</strain>
    </source>
</reference>
<gene>
    <name evidence="1" type="ORF">HNR14_001933</name>
</gene>
<dbReference type="RefSeq" id="WP_179700865.1">
    <property type="nucleotide sequence ID" value="NZ_BAAAHA010000010.1"/>
</dbReference>